<dbReference type="Proteomes" id="UP000504629">
    <property type="component" value="Unplaced"/>
</dbReference>
<evidence type="ECO:0000313" key="3">
    <source>
        <dbReference type="RefSeq" id="XP_028025169.1"/>
    </source>
</evidence>
<dbReference type="OrthoDB" id="7171700at2759"/>
<feature type="chain" id="PRO_5027076393" evidence="1">
    <location>
        <begin position="18"/>
        <end position="173"/>
    </location>
</feature>
<dbReference type="KEGG" id="bman:114253636"/>
<keyword evidence="1" id="KW-0732">Signal</keyword>
<accession>A0A6J2J9A4</accession>
<proteinExistence type="predicted"/>
<evidence type="ECO:0000256" key="1">
    <source>
        <dbReference type="SAM" id="SignalP"/>
    </source>
</evidence>
<evidence type="ECO:0000313" key="2">
    <source>
        <dbReference type="Proteomes" id="UP000504629"/>
    </source>
</evidence>
<organism evidence="2 3">
    <name type="scientific">Bombyx mandarina</name>
    <name type="common">Wild silk moth</name>
    <name type="synonym">Wild silkworm</name>
    <dbReference type="NCBI Taxonomy" id="7092"/>
    <lineage>
        <taxon>Eukaryota</taxon>
        <taxon>Metazoa</taxon>
        <taxon>Ecdysozoa</taxon>
        <taxon>Arthropoda</taxon>
        <taxon>Hexapoda</taxon>
        <taxon>Insecta</taxon>
        <taxon>Pterygota</taxon>
        <taxon>Neoptera</taxon>
        <taxon>Endopterygota</taxon>
        <taxon>Lepidoptera</taxon>
        <taxon>Glossata</taxon>
        <taxon>Ditrysia</taxon>
        <taxon>Bombycoidea</taxon>
        <taxon>Bombycidae</taxon>
        <taxon>Bombycinae</taxon>
        <taxon>Bombyx</taxon>
    </lineage>
</organism>
<dbReference type="RefSeq" id="XP_028025169.1">
    <property type="nucleotide sequence ID" value="XM_028169368.1"/>
</dbReference>
<feature type="signal peptide" evidence="1">
    <location>
        <begin position="1"/>
        <end position="17"/>
    </location>
</feature>
<protein>
    <submittedName>
        <fullName evidence="3">Uncharacterized protein LOC114253636 isoform X1</fullName>
    </submittedName>
</protein>
<dbReference type="GeneID" id="114253636"/>
<name>A0A6J2J9A4_BOMMA</name>
<reference evidence="3" key="1">
    <citation type="submission" date="2025-08" db="UniProtKB">
        <authorList>
            <consortium name="RefSeq"/>
        </authorList>
    </citation>
    <scope>IDENTIFICATION</scope>
    <source>
        <tissue evidence="3">Silk gland</tissue>
    </source>
</reference>
<dbReference type="AlphaFoldDB" id="A0A6J2J9A4"/>
<sequence length="173" mass="19111">MKFFMIFVLALLAMANAQDPVKVVENADSVRDAKKRYGVNVVDNNNPGHVNVVDNNHPGHVLISNPDPGFSRPVIGQPGYVPISTGPAYVNRPYNRPQRPIVINDPDPFFAQPTVGNGYEPIDNRPYIVNPPKDYNPNGNGYEPIDNGAYYVDPPQGRPYFRPTPFPGARVGK</sequence>
<keyword evidence="2" id="KW-1185">Reference proteome</keyword>
<gene>
    <name evidence="3" type="primary">LOC114253636</name>
</gene>